<proteinExistence type="predicted"/>
<dbReference type="RefSeq" id="WP_060675012.1">
    <property type="nucleotide sequence ID" value="NZ_LIXZ01000034.1"/>
</dbReference>
<evidence type="ECO:0000313" key="2">
    <source>
        <dbReference type="Proteomes" id="UP000050398"/>
    </source>
</evidence>
<comment type="caution">
    <text evidence="1">The sequence shown here is derived from an EMBL/GenBank/DDBJ whole genome shotgun (WGS) entry which is preliminary data.</text>
</comment>
<protein>
    <submittedName>
        <fullName evidence="1">Uncharacterized protein</fullName>
    </submittedName>
</protein>
<reference evidence="1 2" key="1">
    <citation type="submission" date="2015-08" db="EMBL/GenBank/DDBJ databases">
        <title>Draft Genome Sequence of Bacillus vietnamensis UCD-SED5.</title>
        <authorList>
            <person name="Lee R.D."/>
            <person name="Jospin G."/>
            <person name="Lang J.M."/>
            <person name="Coil D.A."/>
            <person name="Eisen J.A."/>
        </authorList>
    </citation>
    <scope>NUCLEOTIDE SEQUENCE [LARGE SCALE GENOMIC DNA]</scope>
    <source>
        <strain evidence="1 2">UCD-SED5</strain>
    </source>
</reference>
<sequence length="201" mass="23356">MDSKSSSIANEVIRHYKEGQILSWIGDEETAIKEFDKSVRAVNHLEKINPEYAMMFVSLKKLAAITPLKKDSRTNEAERERMQLIRKKENIPFEKKVKVTYSLTVIGENRLELRARIYLPWSKLVVLARKKGEINRKETVNDRSWAWISVNNEWSYTASFLLTFSDGTVFASITTHSYLQHDQVKDLGEKILEALHQKIND</sequence>
<dbReference type="EMBL" id="LIXZ01000034">
    <property type="protein sequence ID" value="KPL57648.1"/>
    <property type="molecule type" value="Genomic_DNA"/>
</dbReference>
<gene>
    <name evidence="1" type="ORF">AM506_21025</name>
</gene>
<name>A0A0P6WN59_9BACI</name>
<evidence type="ECO:0000313" key="1">
    <source>
        <dbReference type="EMBL" id="KPL57648.1"/>
    </source>
</evidence>
<dbReference type="Proteomes" id="UP000050398">
    <property type="component" value="Unassembled WGS sequence"/>
</dbReference>
<organism evidence="1 2">
    <name type="scientific">Rossellomorea vietnamensis</name>
    <dbReference type="NCBI Taxonomy" id="218284"/>
    <lineage>
        <taxon>Bacteria</taxon>
        <taxon>Bacillati</taxon>
        <taxon>Bacillota</taxon>
        <taxon>Bacilli</taxon>
        <taxon>Bacillales</taxon>
        <taxon>Bacillaceae</taxon>
        <taxon>Rossellomorea</taxon>
    </lineage>
</organism>
<dbReference type="PATRIC" id="fig|218284.4.peg.3009"/>
<accession>A0A0P6WN59</accession>
<dbReference type="AlphaFoldDB" id="A0A0P6WN59"/>
<dbReference type="OrthoDB" id="10017914at2"/>